<feature type="region of interest" description="Disordered" evidence="2">
    <location>
        <begin position="18"/>
        <end position="107"/>
    </location>
</feature>
<feature type="region of interest" description="Disordered" evidence="2">
    <location>
        <begin position="255"/>
        <end position="338"/>
    </location>
</feature>
<protein>
    <recommendedName>
        <fullName evidence="1">ATP-dependent DNA helicase</fullName>
        <ecNumber evidence="1">5.6.2.3</ecNumber>
    </recommendedName>
</protein>
<evidence type="ECO:0000256" key="1">
    <source>
        <dbReference type="RuleBase" id="RU363044"/>
    </source>
</evidence>
<dbReference type="SUPFAM" id="SSF52540">
    <property type="entry name" value="P-loop containing nucleoside triphosphate hydrolases"/>
    <property type="match status" value="2"/>
</dbReference>
<proteinExistence type="inferred from homology"/>
<dbReference type="Gene3D" id="3.40.50.300">
    <property type="entry name" value="P-loop containing nucleotide triphosphate hydrolases"/>
    <property type="match status" value="2"/>
</dbReference>
<comment type="catalytic activity">
    <reaction evidence="1">
        <text>ATP + H2O = ADP + phosphate + H(+)</text>
        <dbReference type="Rhea" id="RHEA:13065"/>
        <dbReference type="ChEBI" id="CHEBI:15377"/>
        <dbReference type="ChEBI" id="CHEBI:15378"/>
        <dbReference type="ChEBI" id="CHEBI:30616"/>
        <dbReference type="ChEBI" id="CHEBI:43474"/>
        <dbReference type="ChEBI" id="CHEBI:456216"/>
        <dbReference type="EC" id="5.6.2.3"/>
    </reaction>
</comment>
<dbReference type="Pfam" id="PF21530">
    <property type="entry name" value="Pif1_2B_dom"/>
    <property type="match status" value="1"/>
</dbReference>
<keyword evidence="1" id="KW-0234">DNA repair</keyword>
<keyword evidence="1" id="KW-0227">DNA damage</keyword>
<dbReference type="GO" id="GO:0005524">
    <property type="term" value="F:ATP binding"/>
    <property type="evidence" value="ECO:0007669"/>
    <property type="project" value="UniProtKB-KW"/>
</dbReference>
<keyword evidence="1" id="KW-0233">DNA recombination</keyword>
<dbReference type="InterPro" id="IPR003593">
    <property type="entry name" value="AAA+_ATPase"/>
</dbReference>
<evidence type="ECO:0000256" key="2">
    <source>
        <dbReference type="SAM" id="MobiDB-lite"/>
    </source>
</evidence>
<dbReference type="CDD" id="cd18809">
    <property type="entry name" value="SF1_C_RecD"/>
    <property type="match status" value="1"/>
</dbReference>
<feature type="compositionally biased region" description="Acidic residues" evidence="2">
    <location>
        <begin position="296"/>
        <end position="308"/>
    </location>
</feature>
<dbReference type="PANTHER" id="PTHR47642">
    <property type="entry name" value="ATP-DEPENDENT DNA HELICASE"/>
    <property type="match status" value="1"/>
</dbReference>
<dbReference type="InterPro" id="IPR009027">
    <property type="entry name" value="Ribosomal_bL9/RNase_H1_N"/>
</dbReference>
<feature type="compositionally biased region" description="Polar residues" evidence="2">
    <location>
        <begin position="1477"/>
        <end position="1492"/>
    </location>
</feature>
<feature type="compositionally biased region" description="Polar residues" evidence="2">
    <location>
        <begin position="938"/>
        <end position="957"/>
    </location>
</feature>
<dbReference type="Pfam" id="PF05970">
    <property type="entry name" value="PIF1"/>
    <property type="match status" value="1"/>
</dbReference>
<dbReference type="InterPro" id="IPR011320">
    <property type="entry name" value="RNase_H1_N"/>
</dbReference>
<feature type="compositionally biased region" description="Basic and acidic residues" evidence="2">
    <location>
        <begin position="719"/>
        <end position="737"/>
    </location>
</feature>
<dbReference type="Proteomes" id="UP000596902">
    <property type="component" value="Unassembled WGS sequence"/>
</dbReference>
<dbReference type="InterPro" id="IPR051055">
    <property type="entry name" value="PIF1_helicase"/>
</dbReference>
<evidence type="ECO:0000313" key="5">
    <source>
        <dbReference type="Proteomes" id="UP000596902"/>
    </source>
</evidence>
<keyword evidence="1" id="KW-0067">ATP-binding</keyword>
<accession>A0A8H7EFK0</accession>
<organism evidence="4 5">
    <name type="scientific">Alternaria burnsii</name>
    <dbReference type="NCBI Taxonomy" id="1187904"/>
    <lineage>
        <taxon>Eukaryota</taxon>
        <taxon>Fungi</taxon>
        <taxon>Dikarya</taxon>
        <taxon>Ascomycota</taxon>
        <taxon>Pezizomycotina</taxon>
        <taxon>Dothideomycetes</taxon>
        <taxon>Pleosporomycetidae</taxon>
        <taxon>Pleosporales</taxon>
        <taxon>Pleosporineae</taxon>
        <taxon>Pleosporaceae</taxon>
        <taxon>Alternaria</taxon>
        <taxon>Alternaria sect. Alternaria</taxon>
    </lineage>
</organism>
<feature type="compositionally biased region" description="Low complexity" evidence="2">
    <location>
        <begin position="269"/>
        <end position="290"/>
    </location>
</feature>
<feature type="compositionally biased region" description="Low complexity" evidence="2">
    <location>
        <begin position="469"/>
        <end position="480"/>
    </location>
</feature>
<feature type="compositionally biased region" description="Acidic residues" evidence="2">
    <location>
        <begin position="83"/>
        <end position="97"/>
    </location>
</feature>
<dbReference type="Gene3D" id="3.40.970.10">
    <property type="entry name" value="Ribonuclease H1, N-terminal domain"/>
    <property type="match status" value="1"/>
</dbReference>
<dbReference type="GO" id="GO:0016787">
    <property type="term" value="F:hydrolase activity"/>
    <property type="evidence" value="ECO:0007669"/>
    <property type="project" value="UniProtKB-KW"/>
</dbReference>
<dbReference type="InterPro" id="IPR027417">
    <property type="entry name" value="P-loop_NTPase"/>
</dbReference>
<feature type="compositionally biased region" description="Basic and acidic residues" evidence="2">
    <location>
        <begin position="433"/>
        <end position="442"/>
    </location>
</feature>
<feature type="region of interest" description="Disordered" evidence="2">
    <location>
        <begin position="370"/>
        <end position="480"/>
    </location>
</feature>
<dbReference type="EMBL" id="JAAABM010000005">
    <property type="protein sequence ID" value="KAF7677962.1"/>
    <property type="molecule type" value="Genomic_DNA"/>
</dbReference>
<dbReference type="InterPro" id="IPR037056">
    <property type="entry name" value="RNase_H1_N_sf"/>
</dbReference>
<dbReference type="SMART" id="SM00382">
    <property type="entry name" value="AAA"/>
    <property type="match status" value="1"/>
</dbReference>
<sequence>HKLALTFIATKMSLFGGSAAPFRSSYVSDASSSPSSSPSARSSPSVEEVSDPRDAQEAQNLHVPISLDIDDDLDTHSGSARDDPDEEEEEDDDDDDEPVRPNRFLGQPQAWQSLTEADRQVADSLAQIQDTDLATHLYNAHALKRWLRRPEEATAQLETWQSRDNWLKAGKDLEYKDAAGFVQTAMVPSKEWTAWPLPPASLLDSDDELGDSMADGQTVEWPSVGIGTGTQDVGDELRDELQAVFLRLAKERWNSREAASSESDAGDYTTASRSESRSQSASCAQSRSTSMAPFPPEDEDEAHDDSDDDERHHATGKKRGRKPRNERLTEPTLLADDARTQRLLQPTIRAMMGKLDELALAIRRTRANHFGRGGSADSSMSDFTSGAESSAPESRSTSRARSKGGTSRRSSTRRRSRARSARAAYTAQPGTKTAKDGRRPPDSDATSSGASDWEASNNITRERKRRRSSSSIGGSDVSETQELQLREGLMDWSEVLGLAAVQGWDREAIARTAQRCAALFGESMSFMHFHETLALKPASEPVFYTPSAISPPAVSSIPQPPTPKRPFFQIGTLRCPHVDCYGHEKDFALPYRVVEHCIRVHGYDPRTNDSDNEERTFGGVHIDGFLQPVTAKPGWLGNGRAKADDHALDAYMNNTPPTTGLTAAPPQYSHYTPLRYASSITVPVEYPTYMQSYSDSLLPPMSNMENIPPTAALWSNDASEQRPIKRKSDEEHPDAFRKRPRQAISPISPRVHSATQDHARAYSGPQYGTQHNPVEILSSPEPTKSIPRQRMANSKQPVLPQDLRNAGLYVQEPNLSAKKNVYYAVAGGKVPGIYTNYDTVLEQIKGYSGAWHMKFRTIDKAWKYMNENRFHVEIALQRQRERQQESYSFAPTYHAHRAQRTPSPPPMYTHPLPTPSSNRSQGYANYDLSPSKAGHVVRQSQLAANSPRPNTTANKNVSEPEIKLSAEQQRVVDLIVDGGKNVFYTGSAGCGKSTILKAFVPLLEKQGKNVRIVAPTNLAAFNVGGQTVCNFAGWRPDRMNQSLDELKKAAHQKNVWKRFNQTDVLVIDEISMIENLQFERLNEVMKASRAGKATGPFGGVQVIVTGDFFQLSPVNPFQHCIGCGRQLNSKERKGHRICKNPDCNCDFWLDTDKWAFSSEAWRDCNFEHINLTEIHRQDDRKFISILQKIRRDGEIVRHHANILLNHTKETEGAIRLFSTREDVDRVNKEKIEKLPSRQLAYKCLDNFVWNDREDESLKNYCIPKIDGTLQKLEGHRYEASVHLKEGMRVMLQANLEPNAGLVNGSQGSIIGFEKFDPNKLPRAANGKGDYGELKGTHAKYAQGQIKEYAIQNGHQPWPVVQFDNGRTKVIYADCPCNELGNVGEHGDRSKLSLLSRAQIPLVAGYAITIHKSQGMTLDRVIVDLSKTFEASQLYVSLSRARSLKGLEVVALPTRPLGGANPQVREFFNTYLDPNQPHPSSQTPHASQASQSS</sequence>
<evidence type="ECO:0000259" key="3">
    <source>
        <dbReference type="SMART" id="SM00382"/>
    </source>
</evidence>
<dbReference type="GO" id="GO:0006281">
    <property type="term" value="P:DNA repair"/>
    <property type="evidence" value="ECO:0007669"/>
    <property type="project" value="UniProtKB-KW"/>
</dbReference>
<feature type="compositionally biased region" description="Basic residues" evidence="2">
    <location>
        <begin position="410"/>
        <end position="420"/>
    </location>
</feature>
<dbReference type="PANTHER" id="PTHR47642:SF7">
    <property type="entry name" value="ATP-DEPENDENT DNA HELICASE PIF1"/>
    <property type="match status" value="1"/>
</dbReference>
<reference evidence="4" key="1">
    <citation type="submission" date="2020-01" db="EMBL/GenBank/DDBJ databases">
        <authorList>
            <person name="Feng Z.H.Z."/>
        </authorList>
    </citation>
    <scope>NUCLEOTIDE SEQUENCE</scope>
    <source>
        <strain evidence="4">CBS107.38</strain>
    </source>
</reference>
<feature type="domain" description="AAA+ ATPase" evidence="3">
    <location>
        <begin position="978"/>
        <end position="1132"/>
    </location>
</feature>
<keyword evidence="1" id="KW-0378">Hydrolase</keyword>
<keyword evidence="5" id="KW-1185">Reference proteome</keyword>
<feature type="compositionally biased region" description="Low complexity" evidence="2">
    <location>
        <begin position="394"/>
        <end position="409"/>
    </location>
</feature>
<dbReference type="EC" id="5.6.2.3" evidence="1"/>
<dbReference type="GO" id="GO:0000723">
    <property type="term" value="P:telomere maintenance"/>
    <property type="evidence" value="ECO:0007669"/>
    <property type="project" value="InterPro"/>
</dbReference>
<feature type="compositionally biased region" description="Low complexity" evidence="2">
    <location>
        <begin position="23"/>
        <end position="47"/>
    </location>
</feature>
<feature type="region of interest" description="Disordered" evidence="2">
    <location>
        <begin position="883"/>
        <end position="961"/>
    </location>
</feature>
<keyword evidence="1 4" id="KW-0347">Helicase</keyword>
<evidence type="ECO:0000313" key="4">
    <source>
        <dbReference type="EMBL" id="KAF7677962.1"/>
    </source>
</evidence>
<dbReference type="GO" id="GO:0006310">
    <property type="term" value="P:DNA recombination"/>
    <property type="evidence" value="ECO:0007669"/>
    <property type="project" value="UniProtKB-KW"/>
</dbReference>
<reference evidence="4" key="2">
    <citation type="submission" date="2020-08" db="EMBL/GenBank/DDBJ databases">
        <title>Draft Genome Sequence of Cumin Blight Pathogen Alternaria burnsii.</title>
        <authorList>
            <person name="Feng Z."/>
        </authorList>
    </citation>
    <scope>NUCLEOTIDE SEQUENCE</scope>
    <source>
        <strain evidence="4">CBS107.38</strain>
    </source>
</reference>
<name>A0A8H7EFK0_9PLEO</name>
<feature type="compositionally biased region" description="Pro residues" evidence="2">
    <location>
        <begin position="902"/>
        <end position="914"/>
    </location>
</feature>
<dbReference type="GeneID" id="62203046"/>
<feature type="region of interest" description="Disordered" evidence="2">
    <location>
        <begin position="716"/>
        <end position="799"/>
    </location>
</feature>
<keyword evidence="1" id="KW-0547">Nucleotide-binding</keyword>
<comment type="similarity">
    <text evidence="1">Belongs to the helicase family.</text>
</comment>
<dbReference type="GO" id="GO:0043139">
    <property type="term" value="F:5'-3' DNA helicase activity"/>
    <property type="evidence" value="ECO:0007669"/>
    <property type="project" value="UniProtKB-EC"/>
</dbReference>
<feature type="compositionally biased region" description="Polar residues" evidence="2">
    <location>
        <begin position="376"/>
        <end position="393"/>
    </location>
</feature>
<dbReference type="Pfam" id="PF10680">
    <property type="entry name" value="RRN9"/>
    <property type="match status" value="1"/>
</dbReference>
<dbReference type="InterPro" id="IPR010285">
    <property type="entry name" value="DNA_helicase_pif1-like_DEAD"/>
</dbReference>
<dbReference type="InterPro" id="IPR049163">
    <property type="entry name" value="Pif1-like_2B_dom"/>
</dbReference>
<dbReference type="InterPro" id="IPR019622">
    <property type="entry name" value="Rrn9_dom"/>
</dbReference>
<comment type="cofactor">
    <cofactor evidence="1">
        <name>Mg(2+)</name>
        <dbReference type="ChEBI" id="CHEBI:18420"/>
    </cofactor>
</comment>
<gene>
    <name evidence="4" type="ORF">GT037_004821</name>
</gene>
<comment type="caution">
    <text evidence="4">The sequence shown here is derived from an EMBL/GenBank/DDBJ whole genome shotgun (WGS) entry which is preliminary data.</text>
</comment>
<dbReference type="RefSeq" id="XP_038788140.1">
    <property type="nucleotide sequence ID" value="XM_038929868.1"/>
</dbReference>
<feature type="region of interest" description="Disordered" evidence="2">
    <location>
        <begin position="1471"/>
        <end position="1492"/>
    </location>
</feature>
<dbReference type="SUPFAM" id="SSF55658">
    <property type="entry name" value="L9 N-domain-like"/>
    <property type="match status" value="1"/>
</dbReference>
<dbReference type="Pfam" id="PF01693">
    <property type="entry name" value="Cauli_VI"/>
    <property type="match status" value="1"/>
</dbReference>
<feature type="non-terminal residue" evidence="4">
    <location>
        <position position="1492"/>
    </location>
</feature>